<dbReference type="EMBL" id="NXNI01000001">
    <property type="protein sequence ID" value="PCR89202.1"/>
    <property type="molecule type" value="Genomic_DNA"/>
</dbReference>
<keyword evidence="2" id="KW-1133">Transmembrane helix</keyword>
<organism evidence="3 4">
    <name type="scientific">Natrinema ejinorense</name>
    <dbReference type="NCBI Taxonomy" id="373386"/>
    <lineage>
        <taxon>Archaea</taxon>
        <taxon>Methanobacteriati</taxon>
        <taxon>Methanobacteriota</taxon>
        <taxon>Stenosarchaea group</taxon>
        <taxon>Halobacteria</taxon>
        <taxon>Halobacteriales</taxon>
        <taxon>Natrialbaceae</taxon>
        <taxon>Natrinema</taxon>
    </lineage>
</organism>
<sequence>MATHSRSGDGFVSFFRSYTKTWIHAVATAGLTAFGTLTIFHRGFIVLALASYVVPPIVLYVRGGSDRAGGESTAERDAAPAADRDADGSTVDRARDVTAAGRTRDGETERLEHASSGGGDQTESSAETDASAEIEGDVEAEGSAAAEGSGETDTDRTSEDDRPRRWRLVDVPTEATLRDVCVTESDAVHAVGEDGLVLTGDPADDDGADLEWSITLADGPAAEGDELNGVDATDGGRAVWIAGDSGSVGRLEVETGLHTDYTAPAAITDNWLGVAVGGPSGDETVLLINGSGAVLRGRYRDGECSWDDPVTPGSGSSLSGIDLADASVGYCCDTNDAVFETTDGGESFDRVGLGDASGTLETPATLGLGDCLVSADDGIVHRYGGSTWTPERVGEEAICGLARREGETIACDADGAIYERPAAAGWTAVDVRVPEPLLAVSIGTAGERAVAVGEEGTVVERR</sequence>
<gene>
    <name evidence="3" type="ORF">CP557_00800</name>
</gene>
<reference evidence="3 4" key="1">
    <citation type="submission" date="2017-09" db="EMBL/GenBank/DDBJ databases">
        <title>Genome sequences of Natrinema ejinorence JCM 13890T.</title>
        <authorList>
            <person name="Roh S.W."/>
            <person name="Kim Y.B."/>
            <person name="Kim J.Y."/>
        </authorList>
    </citation>
    <scope>NUCLEOTIDE SEQUENCE [LARGE SCALE GENOMIC DNA]</scope>
    <source>
        <strain evidence="3 4">JCM 13890</strain>
    </source>
</reference>
<keyword evidence="2" id="KW-0812">Transmembrane</keyword>
<dbReference type="RefSeq" id="WP_097378152.1">
    <property type="nucleotide sequence ID" value="NZ_NXNI01000001.1"/>
</dbReference>
<dbReference type="AlphaFoldDB" id="A0A2A5QQW7"/>
<keyword evidence="2" id="KW-0472">Membrane</keyword>
<evidence type="ECO:0000256" key="2">
    <source>
        <dbReference type="SAM" id="Phobius"/>
    </source>
</evidence>
<protein>
    <recommendedName>
        <fullName evidence="5">Pyrrolo-quinoline quinone</fullName>
    </recommendedName>
</protein>
<accession>A0A2A5QQW7</accession>
<name>A0A2A5QQW7_9EURY</name>
<feature type="compositionally biased region" description="Basic and acidic residues" evidence="1">
    <location>
        <begin position="153"/>
        <end position="163"/>
    </location>
</feature>
<feature type="region of interest" description="Disordered" evidence="1">
    <location>
        <begin position="64"/>
        <end position="165"/>
    </location>
</feature>
<evidence type="ECO:0000313" key="4">
    <source>
        <dbReference type="Proteomes" id="UP000219689"/>
    </source>
</evidence>
<feature type="transmembrane region" description="Helical" evidence="2">
    <location>
        <begin position="21"/>
        <end position="38"/>
    </location>
</feature>
<evidence type="ECO:0000256" key="1">
    <source>
        <dbReference type="SAM" id="MobiDB-lite"/>
    </source>
</evidence>
<comment type="caution">
    <text evidence="3">The sequence shown here is derived from an EMBL/GenBank/DDBJ whole genome shotgun (WGS) entry which is preliminary data.</text>
</comment>
<dbReference type="Proteomes" id="UP000219689">
    <property type="component" value="Unassembled WGS sequence"/>
</dbReference>
<evidence type="ECO:0008006" key="5">
    <source>
        <dbReference type="Google" id="ProtNLM"/>
    </source>
</evidence>
<feature type="compositionally biased region" description="Basic and acidic residues" evidence="1">
    <location>
        <begin position="64"/>
        <end position="113"/>
    </location>
</feature>
<dbReference type="OrthoDB" id="320255at2157"/>
<feature type="compositionally biased region" description="Acidic residues" evidence="1">
    <location>
        <begin position="130"/>
        <end position="140"/>
    </location>
</feature>
<keyword evidence="4" id="KW-1185">Reference proteome</keyword>
<feature type="compositionally biased region" description="Low complexity" evidence="1">
    <location>
        <begin position="141"/>
        <end position="151"/>
    </location>
</feature>
<proteinExistence type="predicted"/>
<evidence type="ECO:0000313" key="3">
    <source>
        <dbReference type="EMBL" id="PCR89202.1"/>
    </source>
</evidence>